<organism evidence="1 2">
    <name type="scientific">Romanomermis culicivorax</name>
    <name type="common">Nematode worm</name>
    <dbReference type="NCBI Taxonomy" id="13658"/>
    <lineage>
        <taxon>Eukaryota</taxon>
        <taxon>Metazoa</taxon>
        <taxon>Ecdysozoa</taxon>
        <taxon>Nematoda</taxon>
        <taxon>Enoplea</taxon>
        <taxon>Dorylaimia</taxon>
        <taxon>Mermithida</taxon>
        <taxon>Mermithoidea</taxon>
        <taxon>Mermithidae</taxon>
        <taxon>Romanomermis</taxon>
    </lineage>
</organism>
<accession>A0A915I6Z1</accession>
<evidence type="ECO:0000313" key="1">
    <source>
        <dbReference type="Proteomes" id="UP000887565"/>
    </source>
</evidence>
<dbReference type="AlphaFoldDB" id="A0A915I6Z1"/>
<dbReference type="WBParaSite" id="nRc.2.0.1.t09908-RA">
    <property type="protein sequence ID" value="nRc.2.0.1.t09908-RA"/>
    <property type="gene ID" value="nRc.2.0.1.g09908"/>
</dbReference>
<sequence length="106" mass="11799">MLLATDYTTPPVEAIALATQEEIKRAQAANPTITKITETLQNGKAAKHPIVFFTEDGILYHQIKDQHQQGVPTSMVDKLLHQFHGTKILSHQGSTHTFCRPTPLKL</sequence>
<name>A0A915I6Z1_ROMCU</name>
<dbReference type="Proteomes" id="UP000887565">
    <property type="component" value="Unplaced"/>
</dbReference>
<reference evidence="2" key="1">
    <citation type="submission" date="2022-11" db="UniProtKB">
        <authorList>
            <consortium name="WormBaseParasite"/>
        </authorList>
    </citation>
    <scope>IDENTIFICATION</scope>
</reference>
<keyword evidence="1" id="KW-1185">Reference proteome</keyword>
<proteinExistence type="predicted"/>
<evidence type="ECO:0000313" key="2">
    <source>
        <dbReference type="WBParaSite" id="nRc.2.0.1.t09908-RA"/>
    </source>
</evidence>
<protein>
    <submittedName>
        <fullName evidence="2">Uncharacterized protein</fullName>
    </submittedName>
</protein>